<dbReference type="Pfam" id="PF12796">
    <property type="entry name" value="Ank_2"/>
    <property type="match status" value="1"/>
</dbReference>
<dbReference type="InterPro" id="IPR003347">
    <property type="entry name" value="JmjC_dom"/>
</dbReference>
<dbReference type="EMBL" id="CAUJNA010000273">
    <property type="protein sequence ID" value="CAJ1374726.1"/>
    <property type="molecule type" value="Genomic_DNA"/>
</dbReference>
<organism evidence="6 7">
    <name type="scientific">Effrenium voratum</name>
    <dbReference type="NCBI Taxonomy" id="2562239"/>
    <lineage>
        <taxon>Eukaryota</taxon>
        <taxon>Sar</taxon>
        <taxon>Alveolata</taxon>
        <taxon>Dinophyceae</taxon>
        <taxon>Suessiales</taxon>
        <taxon>Symbiodiniaceae</taxon>
        <taxon>Effrenium</taxon>
    </lineage>
</organism>
<name>A0AA36HSX6_9DINO</name>
<feature type="signal peptide" evidence="4">
    <location>
        <begin position="1"/>
        <end position="19"/>
    </location>
</feature>
<dbReference type="SUPFAM" id="SSF48403">
    <property type="entry name" value="Ankyrin repeat"/>
    <property type="match status" value="1"/>
</dbReference>
<dbReference type="SMART" id="SM00248">
    <property type="entry name" value="ANK"/>
    <property type="match status" value="6"/>
</dbReference>
<keyword evidence="4" id="KW-0732">Signal</keyword>
<evidence type="ECO:0000313" key="7">
    <source>
        <dbReference type="Proteomes" id="UP001178507"/>
    </source>
</evidence>
<dbReference type="PROSITE" id="PS50297">
    <property type="entry name" value="ANK_REP_REGION"/>
    <property type="match status" value="1"/>
</dbReference>
<keyword evidence="7" id="KW-1185">Reference proteome</keyword>
<dbReference type="Gene3D" id="1.25.40.20">
    <property type="entry name" value="Ankyrin repeat-containing domain"/>
    <property type="match status" value="2"/>
</dbReference>
<dbReference type="PANTHER" id="PTHR24198:SF165">
    <property type="entry name" value="ANKYRIN REPEAT-CONTAINING PROTEIN-RELATED"/>
    <property type="match status" value="1"/>
</dbReference>
<reference evidence="6" key="1">
    <citation type="submission" date="2023-08" db="EMBL/GenBank/DDBJ databases">
        <authorList>
            <person name="Chen Y."/>
            <person name="Shah S."/>
            <person name="Dougan E. K."/>
            <person name="Thang M."/>
            <person name="Chan C."/>
        </authorList>
    </citation>
    <scope>NUCLEOTIDE SEQUENCE</scope>
</reference>
<dbReference type="PROSITE" id="PS50088">
    <property type="entry name" value="ANK_REPEAT"/>
    <property type="match status" value="1"/>
</dbReference>
<feature type="repeat" description="ANK" evidence="3">
    <location>
        <begin position="382"/>
        <end position="414"/>
    </location>
</feature>
<dbReference type="PROSITE" id="PS51184">
    <property type="entry name" value="JMJC"/>
    <property type="match status" value="1"/>
</dbReference>
<evidence type="ECO:0000259" key="5">
    <source>
        <dbReference type="PROSITE" id="PS51184"/>
    </source>
</evidence>
<evidence type="ECO:0000256" key="3">
    <source>
        <dbReference type="PROSITE-ProRule" id="PRU00023"/>
    </source>
</evidence>
<accession>A0AA36HSX6</accession>
<dbReference type="PANTHER" id="PTHR24198">
    <property type="entry name" value="ANKYRIN REPEAT AND PROTEIN KINASE DOMAIN-CONTAINING PROTEIN"/>
    <property type="match status" value="1"/>
</dbReference>
<dbReference type="InterPro" id="IPR002110">
    <property type="entry name" value="Ankyrin_rpt"/>
</dbReference>
<evidence type="ECO:0000256" key="1">
    <source>
        <dbReference type="ARBA" id="ARBA00022737"/>
    </source>
</evidence>
<dbReference type="InterPro" id="IPR036770">
    <property type="entry name" value="Ankyrin_rpt-contain_sf"/>
</dbReference>
<feature type="chain" id="PRO_5041466428" description="JmjC domain-containing protein" evidence="4">
    <location>
        <begin position="20"/>
        <end position="523"/>
    </location>
</feature>
<evidence type="ECO:0000313" key="6">
    <source>
        <dbReference type="EMBL" id="CAJ1374726.1"/>
    </source>
</evidence>
<dbReference type="Gene3D" id="2.60.120.650">
    <property type="entry name" value="Cupin"/>
    <property type="match status" value="1"/>
</dbReference>
<dbReference type="SUPFAM" id="SSF51197">
    <property type="entry name" value="Clavaminate synthase-like"/>
    <property type="match status" value="1"/>
</dbReference>
<feature type="domain" description="JmjC" evidence="5">
    <location>
        <begin position="115"/>
        <end position="252"/>
    </location>
</feature>
<gene>
    <name evidence="6" type="ORF">EVOR1521_LOCUS4200</name>
</gene>
<sequence>MTRCMASFARLILVTAAAASRCDFQRVSADSLTKGFAKIHNEPLLITDTAWSRANASQKAFRQIFGRLPVQLTRNLEFQSRVGSKPEAINSTFGAWVDSLAQGDVPYLFEFCHHALCEEMESAYGVPELLQESSMRMYLSAGKVAKGVAFHQHRQTWGLLLAGRKVWYVAPPLQLSVPPFRHKEEAELEGISSLQRCEQEEGEVVYLPRDWWHATFNKADWNLAIGGQGQIAGSAFQANRGELDAKAVKKMSKMERDSLRRSAVENGHVDALELLIAAKALVFPSLKGWTALHDASKADAAVLDLLLDQRLDLNAAETGGKTVAHNNPSKEALELLLLNRADLSVVDQGAVTVAHEAAFRGHVGSLQLLAKAGISRSEPCSNGATPAHFAAAEGHAAVLRELLSSRVDLTKPDFAGGSLAHHAASQGHLPALRLLLDEGLPSGADQFGRTLMHEAAASGVGQVLTELRARGFGADARGAQMAAEGGHVAVLKQLASWGVDVKSVDRGSVHSSEVLEFLHGSEL</sequence>
<dbReference type="Proteomes" id="UP001178507">
    <property type="component" value="Unassembled WGS sequence"/>
</dbReference>
<evidence type="ECO:0000256" key="2">
    <source>
        <dbReference type="ARBA" id="ARBA00023043"/>
    </source>
</evidence>
<keyword evidence="2 3" id="KW-0040">ANK repeat</keyword>
<protein>
    <recommendedName>
        <fullName evidence="5">JmjC domain-containing protein</fullName>
    </recommendedName>
</protein>
<proteinExistence type="predicted"/>
<comment type="caution">
    <text evidence="6">The sequence shown here is derived from an EMBL/GenBank/DDBJ whole genome shotgun (WGS) entry which is preliminary data.</text>
</comment>
<dbReference type="AlphaFoldDB" id="A0AA36HSX6"/>
<keyword evidence="1" id="KW-0677">Repeat</keyword>
<evidence type="ECO:0000256" key="4">
    <source>
        <dbReference type="SAM" id="SignalP"/>
    </source>
</evidence>